<dbReference type="InterPro" id="IPR055170">
    <property type="entry name" value="GFO_IDH_MocA-like_dom"/>
</dbReference>
<accession>A0A1T4YLM8</accession>
<gene>
    <name evidence="5" type="ORF">SAMN04244570_3004</name>
</gene>
<dbReference type="Pfam" id="PF01408">
    <property type="entry name" value="GFO_IDH_MocA"/>
    <property type="match status" value="1"/>
</dbReference>
<dbReference type="InterPro" id="IPR030827">
    <property type="entry name" value="Myo_inos_IolG"/>
</dbReference>
<dbReference type="Proteomes" id="UP000190042">
    <property type="component" value="Unassembled WGS sequence"/>
</dbReference>
<evidence type="ECO:0000256" key="1">
    <source>
        <dbReference type="ARBA" id="ARBA00010928"/>
    </source>
</evidence>
<comment type="similarity">
    <text evidence="1">Belongs to the Gfo/Idh/MocA family.</text>
</comment>
<dbReference type="EMBL" id="FUYJ01000006">
    <property type="protein sequence ID" value="SKB02583.1"/>
    <property type="molecule type" value="Genomic_DNA"/>
</dbReference>
<organism evidence="5 6">
    <name type="scientific">Sporosarcina newyorkensis</name>
    <dbReference type="NCBI Taxonomy" id="759851"/>
    <lineage>
        <taxon>Bacteria</taxon>
        <taxon>Bacillati</taxon>
        <taxon>Bacillota</taxon>
        <taxon>Bacilli</taxon>
        <taxon>Bacillales</taxon>
        <taxon>Caryophanaceae</taxon>
        <taxon>Sporosarcina</taxon>
    </lineage>
</organism>
<keyword evidence="2" id="KW-0560">Oxidoreductase</keyword>
<dbReference type="GO" id="GO:0016491">
    <property type="term" value="F:oxidoreductase activity"/>
    <property type="evidence" value="ECO:0007669"/>
    <property type="project" value="UniProtKB-KW"/>
</dbReference>
<dbReference type="InterPro" id="IPR000683">
    <property type="entry name" value="Gfo/Idh/MocA-like_OxRdtase_N"/>
</dbReference>
<dbReference type="SUPFAM" id="SSF55347">
    <property type="entry name" value="Glyceraldehyde-3-phosphate dehydrogenase-like, C-terminal domain"/>
    <property type="match status" value="1"/>
</dbReference>
<dbReference type="Gene3D" id="3.30.360.10">
    <property type="entry name" value="Dihydrodipicolinate Reductase, domain 2"/>
    <property type="match status" value="1"/>
</dbReference>
<evidence type="ECO:0000259" key="3">
    <source>
        <dbReference type="Pfam" id="PF01408"/>
    </source>
</evidence>
<dbReference type="PANTHER" id="PTHR42840">
    <property type="entry name" value="NAD(P)-BINDING ROSSMANN-FOLD SUPERFAMILY PROTEIN-RELATED"/>
    <property type="match status" value="1"/>
</dbReference>
<dbReference type="NCBIfam" id="TIGR04380">
    <property type="entry name" value="myo_inos_iolG"/>
    <property type="match status" value="1"/>
</dbReference>
<evidence type="ECO:0000256" key="2">
    <source>
        <dbReference type="ARBA" id="ARBA00023002"/>
    </source>
</evidence>
<dbReference type="Pfam" id="PF22725">
    <property type="entry name" value="GFO_IDH_MocA_C3"/>
    <property type="match status" value="1"/>
</dbReference>
<dbReference type="AlphaFoldDB" id="A0A1T4YLM8"/>
<dbReference type="GO" id="GO:0000166">
    <property type="term" value="F:nucleotide binding"/>
    <property type="evidence" value="ECO:0007669"/>
    <property type="project" value="InterPro"/>
</dbReference>
<dbReference type="FunFam" id="3.30.360.10:FF:000023">
    <property type="entry name" value="Inositol 2-dehydrogenase"/>
    <property type="match status" value="1"/>
</dbReference>
<evidence type="ECO:0000259" key="4">
    <source>
        <dbReference type="Pfam" id="PF22725"/>
    </source>
</evidence>
<dbReference type="SUPFAM" id="SSF51735">
    <property type="entry name" value="NAD(P)-binding Rossmann-fold domains"/>
    <property type="match status" value="1"/>
</dbReference>
<name>A0A1T4YLM8_9BACL</name>
<feature type="domain" description="GFO/IDH/MocA-like oxidoreductase" evidence="4">
    <location>
        <begin position="131"/>
        <end position="251"/>
    </location>
</feature>
<reference evidence="6" key="1">
    <citation type="submission" date="2017-02" db="EMBL/GenBank/DDBJ databases">
        <authorList>
            <person name="Varghese N."/>
            <person name="Submissions S."/>
        </authorList>
    </citation>
    <scope>NUCLEOTIDE SEQUENCE [LARGE SCALE GENOMIC DNA]</scope>
    <source>
        <strain evidence="6">DSM 23966</strain>
    </source>
</reference>
<evidence type="ECO:0000313" key="6">
    <source>
        <dbReference type="Proteomes" id="UP000190042"/>
    </source>
</evidence>
<proteinExistence type="inferred from homology"/>
<sequence>MSKLTIGIIGAGRIGRMHAENITPIPQIRIKTISDIFADSVREWAKELGIENVVTDYEEILNDNEIEAILICSPTDTHIPIIKQAAEKGKHIFCEKPVSFSVEDTEIALAVVEEAGVKMQIGFNRRFDRNFHKVHTTVKNGVIGEPHIVKITSRDPAPPPIEYIEKSGGLFFDMSIHDFDMARYVTGSEVVEVYAQGDNLIDPNIGKAGDIDTAVITLKFENGAIGIIDNSRKAVYGYDQRVEVFGSKGSITVENDRPTSAEISTEEGVFKDKLKYFFLERYKDAYITETYAFIESILHNKPLLCTGNDGLQAERIAKAADLSLKERRPVKIFNESLSTVKSN</sequence>
<feature type="domain" description="Gfo/Idh/MocA-like oxidoreductase N-terminal" evidence="3">
    <location>
        <begin position="5"/>
        <end position="123"/>
    </location>
</feature>
<dbReference type="Gene3D" id="3.40.50.720">
    <property type="entry name" value="NAD(P)-binding Rossmann-like Domain"/>
    <property type="match status" value="1"/>
</dbReference>
<evidence type="ECO:0000313" key="5">
    <source>
        <dbReference type="EMBL" id="SKB02583.1"/>
    </source>
</evidence>
<keyword evidence="6" id="KW-1185">Reference proteome</keyword>
<dbReference type="RefSeq" id="WP_139366014.1">
    <property type="nucleotide sequence ID" value="NZ_FUYJ01000006.1"/>
</dbReference>
<dbReference type="PANTHER" id="PTHR42840:SF3">
    <property type="entry name" value="BINDING ROSSMANN FOLD OXIDOREDUCTASE, PUTATIVE (AFU_ORTHOLOGUE AFUA_2G10240)-RELATED"/>
    <property type="match status" value="1"/>
</dbReference>
<dbReference type="InterPro" id="IPR036291">
    <property type="entry name" value="NAD(P)-bd_dom_sf"/>
</dbReference>
<protein>
    <submittedName>
        <fullName evidence="5">Myo-inositol 2-dehydrogenase</fullName>
    </submittedName>
</protein>